<feature type="transmembrane region" description="Helical" evidence="1">
    <location>
        <begin position="67"/>
        <end position="88"/>
    </location>
</feature>
<proteinExistence type="predicted"/>
<feature type="transmembrane region" description="Helical" evidence="1">
    <location>
        <begin position="108"/>
        <end position="125"/>
    </location>
</feature>
<evidence type="ECO:0000313" key="2">
    <source>
        <dbReference type="EMBL" id="GFN45857.1"/>
    </source>
</evidence>
<organism evidence="2 3">
    <name type="scientific">Candidatus Regiella insecticola</name>
    <dbReference type="NCBI Taxonomy" id="138073"/>
    <lineage>
        <taxon>Bacteria</taxon>
        <taxon>Pseudomonadati</taxon>
        <taxon>Pseudomonadota</taxon>
        <taxon>Gammaproteobacteria</taxon>
        <taxon>Enterobacterales</taxon>
        <taxon>Enterobacteriaceae</taxon>
        <taxon>aphid secondary symbionts</taxon>
        <taxon>Candidatus Regiella</taxon>
    </lineage>
</organism>
<reference evidence="2 3" key="1">
    <citation type="submission" date="2020-06" db="EMBL/GenBank/DDBJ databases">
        <title>The genome sequence of Candidatus Regiella insecticola strain Tut.</title>
        <authorList>
            <person name="Nikoh N."/>
            <person name="Tsuchida T."/>
            <person name="Koga R."/>
            <person name="Oshima K."/>
            <person name="Hattori M."/>
            <person name="Fukatsu T."/>
        </authorList>
    </citation>
    <scope>NUCLEOTIDE SEQUENCE [LARGE SCALE GENOMIC DNA]</scope>
    <source>
        <strain evidence="2 3">Tut</strain>
    </source>
</reference>
<accession>A0A6L2ZLW0</accession>
<name>A0A6L2ZLW0_9ENTR</name>
<protein>
    <submittedName>
        <fullName evidence="2">Uncharacterized protein</fullName>
    </submittedName>
</protein>
<evidence type="ECO:0000313" key="3">
    <source>
        <dbReference type="Proteomes" id="UP000504714"/>
    </source>
</evidence>
<dbReference type="RefSeq" id="WP_176487654.1">
    <property type="nucleotide sequence ID" value="NZ_BLXO01000002.1"/>
</dbReference>
<sequence>MLPAITSLTPSQILNPIDDFSGAPPGTAVQAASTAGILLTVGALLKAGGVIIRNVPDLIPQRHHSSAMMVANSMMVTSMAAIFADLFYLERLCDKQIECLPYDKNTVAVTNVLIMAVGVMLRLGLNIRNPRII</sequence>
<dbReference type="Proteomes" id="UP000504714">
    <property type="component" value="Unassembled WGS sequence"/>
</dbReference>
<dbReference type="EMBL" id="BLXO01000002">
    <property type="protein sequence ID" value="GFN45857.1"/>
    <property type="molecule type" value="Genomic_DNA"/>
</dbReference>
<keyword evidence="1" id="KW-1133">Transmembrane helix</keyword>
<keyword evidence="1" id="KW-0812">Transmembrane</keyword>
<feature type="transmembrane region" description="Helical" evidence="1">
    <location>
        <begin position="35"/>
        <end position="55"/>
    </location>
</feature>
<comment type="caution">
    <text evidence="2">The sequence shown here is derived from an EMBL/GenBank/DDBJ whole genome shotgun (WGS) entry which is preliminary data.</text>
</comment>
<gene>
    <name evidence="2" type="ORF">RINTU1_12050</name>
</gene>
<evidence type="ECO:0000256" key="1">
    <source>
        <dbReference type="SAM" id="Phobius"/>
    </source>
</evidence>
<dbReference type="AlphaFoldDB" id="A0A6L2ZLW0"/>
<keyword evidence="1" id="KW-0472">Membrane</keyword>